<dbReference type="GO" id="GO:0042823">
    <property type="term" value="P:pyridoxal phosphate biosynthetic process"/>
    <property type="evidence" value="ECO:0007669"/>
    <property type="project" value="InterPro"/>
</dbReference>
<comment type="caution">
    <text evidence="3">The sequence shown here is derived from an EMBL/GenBank/DDBJ whole genome shotgun (WGS) entry which is preliminary data.</text>
</comment>
<dbReference type="Gene3D" id="3.40.50.880">
    <property type="match status" value="1"/>
</dbReference>
<dbReference type="InterPro" id="IPR029062">
    <property type="entry name" value="Class_I_gatase-like"/>
</dbReference>
<name>A0A9W6ZNR0_9STRA</name>
<evidence type="ECO:0008006" key="5">
    <source>
        <dbReference type="Google" id="ProtNLM"/>
    </source>
</evidence>
<accession>A0A9W6ZNR0</accession>
<protein>
    <recommendedName>
        <fullName evidence="5">Glutaminase</fullName>
    </recommendedName>
</protein>
<reference evidence="4" key="1">
    <citation type="journal article" date="2023" name="Commun. Biol.">
        <title>Genome analysis of Parmales, the sister group of diatoms, reveals the evolutionary specialization of diatoms from phago-mixotrophs to photoautotrophs.</title>
        <authorList>
            <person name="Ban H."/>
            <person name="Sato S."/>
            <person name="Yoshikawa S."/>
            <person name="Yamada K."/>
            <person name="Nakamura Y."/>
            <person name="Ichinomiya M."/>
            <person name="Sato N."/>
            <person name="Blanc-Mathieu R."/>
            <person name="Endo H."/>
            <person name="Kuwata A."/>
            <person name="Ogata H."/>
        </authorList>
    </citation>
    <scope>NUCLEOTIDE SEQUENCE [LARGE SCALE GENOMIC DNA]</scope>
</reference>
<dbReference type="PANTHER" id="PTHR31559">
    <property type="entry name" value="PYRIDOXAL 5'-PHOSPHATE SYNTHASE SUBUNIT SNO"/>
    <property type="match status" value="1"/>
</dbReference>
<organism evidence="3 4">
    <name type="scientific">Triparma laevis f. inornata</name>
    <dbReference type="NCBI Taxonomy" id="1714386"/>
    <lineage>
        <taxon>Eukaryota</taxon>
        <taxon>Sar</taxon>
        <taxon>Stramenopiles</taxon>
        <taxon>Ochrophyta</taxon>
        <taxon>Bolidophyceae</taxon>
        <taxon>Parmales</taxon>
        <taxon>Triparmaceae</taxon>
        <taxon>Triparma</taxon>
    </lineage>
</organism>
<evidence type="ECO:0000313" key="3">
    <source>
        <dbReference type="EMBL" id="GMH57747.1"/>
    </source>
</evidence>
<dbReference type="GO" id="GO:1903600">
    <property type="term" value="C:glutaminase complex"/>
    <property type="evidence" value="ECO:0007669"/>
    <property type="project" value="TreeGrafter"/>
</dbReference>
<evidence type="ECO:0000256" key="2">
    <source>
        <dbReference type="SAM" id="MobiDB-lite"/>
    </source>
</evidence>
<dbReference type="PROSITE" id="PS51130">
    <property type="entry name" value="PDXT_SNO_2"/>
    <property type="match status" value="1"/>
</dbReference>
<keyword evidence="1" id="KW-0315">Glutamine amidotransferase</keyword>
<evidence type="ECO:0000256" key="1">
    <source>
        <dbReference type="ARBA" id="ARBA00022962"/>
    </source>
</evidence>
<feature type="region of interest" description="Disordered" evidence="2">
    <location>
        <begin position="144"/>
        <end position="175"/>
    </location>
</feature>
<sequence>MGLIGAQTGIWSSLQSFTATKPVWGTCAGLILLANSAVGTSAVINQGAALIGGLDCLVCRNYFGSQISSFELGIEMPDCIGGDDFKGVFIRAPAILTPPKECDILATVKATPSRQANAVLEVLEEKMKKGEKVTDLQVIHEADDDGVISNRPEKKQKTAEPEDTSSFKLPGASGKGGAREVVVALKKGNILATAFHPELTEDVRWHQYFVDEFVNKM</sequence>
<dbReference type="AlphaFoldDB" id="A0A9W6ZNR0"/>
<proteinExistence type="predicted"/>
<gene>
    <name evidence="3" type="ORF">TL16_g02457</name>
</gene>
<dbReference type="SUPFAM" id="SSF52317">
    <property type="entry name" value="Class I glutamine amidotransferase-like"/>
    <property type="match status" value="1"/>
</dbReference>
<dbReference type="InterPro" id="IPR002161">
    <property type="entry name" value="PdxT/SNO"/>
</dbReference>
<feature type="compositionally biased region" description="Basic and acidic residues" evidence="2">
    <location>
        <begin position="151"/>
        <end position="160"/>
    </location>
</feature>
<evidence type="ECO:0000313" key="4">
    <source>
        <dbReference type="Proteomes" id="UP001162640"/>
    </source>
</evidence>
<dbReference type="GO" id="GO:0005829">
    <property type="term" value="C:cytosol"/>
    <property type="evidence" value="ECO:0007669"/>
    <property type="project" value="TreeGrafter"/>
</dbReference>
<dbReference type="GO" id="GO:0004359">
    <property type="term" value="F:glutaminase activity"/>
    <property type="evidence" value="ECO:0007669"/>
    <property type="project" value="InterPro"/>
</dbReference>
<dbReference type="PANTHER" id="PTHR31559:SF0">
    <property type="entry name" value="PYRIDOXAL 5'-PHOSPHATE SYNTHASE SUBUNIT SNO1-RELATED"/>
    <property type="match status" value="1"/>
</dbReference>
<dbReference type="Proteomes" id="UP001162640">
    <property type="component" value="Unassembled WGS sequence"/>
</dbReference>
<dbReference type="EMBL" id="BLQM01000060">
    <property type="protein sequence ID" value="GMH57747.1"/>
    <property type="molecule type" value="Genomic_DNA"/>
</dbReference>
<dbReference type="Pfam" id="PF01174">
    <property type="entry name" value="SNO"/>
    <property type="match status" value="2"/>
</dbReference>
<dbReference type="GO" id="GO:0008614">
    <property type="term" value="P:pyridoxine metabolic process"/>
    <property type="evidence" value="ECO:0007669"/>
    <property type="project" value="TreeGrafter"/>
</dbReference>